<feature type="transmembrane region" description="Helical" evidence="2">
    <location>
        <begin position="40"/>
        <end position="61"/>
    </location>
</feature>
<dbReference type="PANTHER" id="PTHR40027:SF1">
    <property type="entry name" value="CELL DIVISION PROTEIN DIVIC"/>
    <property type="match status" value="1"/>
</dbReference>
<keyword evidence="2" id="KW-1133">Transmembrane helix</keyword>
<dbReference type="InterPro" id="IPR007060">
    <property type="entry name" value="FtsL/DivIC"/>
</dbReference>
<dbReference type="Pfam" id="PF04977">
    <property type="entry name" value="DivIC"/>
    <property type="match status" value="1"/>
</dbReference>
<dbReference type="PANTHER" id="PTHR40027">
    <property type="entry name" value="CELL DIVISION PROTEIN DIVIC"/>
    <property type="match status" value="1"/>
</dbReference>
<reference evidence="4" key="1">
    <citation type="submission" date="2016-10" db="EMBL/GenBank/DDBJ databases">
        <authorList>
            <person name="Varghese N."/>
            <person name="Submissions S."/>
        </authorList>
    </citation>
    <scope>NUCLEOTIDE SEQUENCE [LARGE SCALE GENOMIC DNA]</scope>
    <source>
        <strain evidence="4">R-53102</strain>
    </source>
</reference>
<sequence length="128" mass="15281">MKGPRIYNSPGKKEQLALLVKKQRQREKYIKHVHRVRRRLIAGAFVILFVFLGMQIMHAYMQTRQINDQVQTSKQTLSELNEQKRSLSIKRDNLKDSDYVAKLVRFKFLYSKPNETIYNLPEEKNKDQ</sequence>
<keyword evidence="1" id="KW-0175">Coiled coil</keyword>
<dbReference type="Proteomes" id="UP000199599">
    <property type="component" value="Unassembled WGS sequence"/>
</dbReference>
<keyword evidence="3" id="KW-0132">Cell division</keyword>
<evidence type="ECO:0000256" key="2">
    <source>
        <dbReference type="SAM" id="Phobius"/>
    </source>
</evidence>
<keyword evidence="2" id="KW-0812">Transmembrane</keyword>
<dbReference type="AlphaFoldDB" id="A0A1I1RM78"/>
<dbReference type="GO" id="GO:0051301">
    <property type="term" value="P:cell division"/>
    <property type="evidence" value="ECO:0007669"/>
    <property type="project" value="UniProtKB-KW"/>
</dbReference>
<evidence type="ECO:0000313" key="3">
    <source>
        <dbReference type="EMBL" id="SFD35384.1"/>
    </source>
</evidence>
<dbReference type="STRING" id="1505723.SAMN04487792_0431"/>
<organism evidence="3 4">
    <name type="scientific">Lactobacillus bombicola</name>
    <dbReference type="NCBI Taxonomy" id="1505723"/>
    <lineage>
        <taxon>Bacteria</taxon>
        <taxon>Bacillati</taxon>
        <taxon>Bacillota</taxon>
        <taxon>Bacilli</taxon>
        <taxon>Lactobacillales</taxon>
        <taxon>Lactobacillaceae</taxon>
        <taxon>Lactobacillus</taxon>
    </lineage>
</organism>
<dbReference type="RefSeq" id="WP_090092371.1">
    <property type="nucleotide sequence ID" value="NZ_CBCRVU010000002.1"/>
</dbReference>
<keyword evidence="3" id="KW-0131">Cell cycle</keyword>
<feature type="coiled-coil region" evidence="1">
    <location>
        <begin position="63"/>
        <end position="97"/>
    </location>
</feature>
<dbReference type="EMBL" id="FOMN01000002">
    <property type="protein sequence ID" value="SFD35384.1"/>
    <property type="molecule type" value="Genomic_DNA"/>
</dbReference>
<evidence type="ECO:0000256" key="1">
    <source>
        <dbReference type="SAM" id="Coils"/>
    </source>
</evidence>
<name>A0A1I1RM78_9LACO</name>
<keyword evidence="2" id="KW-0472">Membrane</keyword>
<dbReference type="InterPro" id="IPR039076">
    <property type="entry name" value="DivIC"/>
</dbReference>
<protein>
    <submittedName>
        <fullName evidence="3">Cell division protein DivIC</fullName>
    </submittedName>
</protein>
<proteinExistence type="predicted"/>
<evidence type="ECO:0000313" key="4">
    <source>
        <dbReference type="Proteomes" id="UP000199599"/>
    </source>
</evidence>
<gene>
    <name evidence="3" type="ORF">SAMN04487792_0431</name>
</gene>
<accession>A0A1I1RM78</accession>